<gene>
    <name evidence="2" type="ORF">CDAR_69321</name>
</gene>
<reference evidence="2 3" key="1">
    <citation type="submission" date="2021-06" db="EMBL/GenBank/DDBJ databases">
        <title>Caerostris darwini draft genome.</title>
        <authorList>
            <person name="Kono N."/>
            <person name="Arakawa K."/>
        </authorList>
    </citation>
    <scope>NUCLEOTIDE SEQUENCE [LARGE SCALE GENOMIC DNA]</scope>
</reference>
<proteinExistence type="predicted"/>
<evidence type="ECO:0000256" key="1">
    <source>
        <dbReference type="SAM" id="MobiDB-lite"/>
    </source>
</evidence>
<dbReference type="Proteomes" id="UP001054837">
    <property type="component" value="Unassembled WGS sequence"/>
</dbReference>
<comment type="caution">
    <text evidence="2">The sequence shown here is derived from an EMBL/GenBank/DDBJ whole genome shotgun (WGS) entry which is preliminary data.</text>
</comment>
<feature type="compositionally biased region" description="Polar residues" evidence="1">
    <location>
        <begin position="10"/>
        <end position="29"/>
    </location>
</feature>
<accession>A0AAV4U0L2</accession>
<dbReference type="AlphaFoldDB" id="A0AAV4U0L2"/>
<feature type="region of interest" description="Disordered" evidence="1">
    <location>
        <begin position="1"/>
        <end position="30"/>
    </location>
</feature>
<sequence length="84" mass="9744">MALEEKSGTVAVNNSEQLQPEKPQVNQVEKASAEERKLQILEWVLMSGKKPLFSHLIKRNPICPEDKSLFLVRYVESNRYLDHH</sequence>
<name>A0AAV4U0L2_9ARAC</name>
<keyword evidence="3" id="KW-1185">Reference proteome</keyword>
<organism evidence="2 3">
    <name type="scientific">Caerostris darwini</name>
    <dbReference type="NCBI Taxonomy" id="1538125"/>
    <lineage>
        <taxon>Eukaryota</taxon>
        <taxon>Metazoa</taxon>
        <taxon>Ecdysozoa</taxon>
        <taxon>Arthropoda</taxon>
        <taxon>Chelicerata</taxon>
        <taxon>Arachnida</taxon>
        <taxon>Araneae</taxon>
        <taxon>Araneomorphae</taxon>
        <taxon>Entelegynae</taxon>
        <taxon>Araneoidea</taxon>
        <taxon>Araneidae</taxon>
        <taxon>Caerostris</taxon>
    </lineage>
</organism>
<evidence type="ECO:0000313" key="3">
    <source>
        <dbReference type="Proteomes" id="UP001054837"/>
    </source>
</evidence>
<protein>
    <submittedName>
        <fullName evidence="2">Uncharacterized protein</fullName>
    </submittedName>
</protein>
<dbReference type="EMBL" id="BPLQ01010518">
    <property type="protein sequence ID" value="GIY51305.1"/>
    <property type="molecule type" value="Genomic_DNA"/>
</dbReference>
<evidence type="ECO:0000313" key="2">
    <source>
        <dbReference type="EMBL" id="GIY51305.1"/>
    </source>
</evidence>